<reference evidence="5 6" key="1">
    <citation type="journal article" date="2017" name="ISME J.">
        <title>Potential for microbial H2 and metal transformations associated with novel bacteria and archaea in deep terrestrial subsurface sediments.</title>
        <authorList>
            <person name="Hernsdorf A.W."/>
            <person name="Amano Y."/>
            <person name="Miyakawa K."/>
            <person name="Ise K."/>
            <person name="Suzuki Y."/>
            <person name="Anantharaman K."/>
            <person name="Probst A."/>
            <person name="Burstein D."/>
            <person name="Thomas B.C."/>
            <person name="Banfield J.F."/>
        </authorList>
    </citation>
    <scope>NUCLEOTIDE SEQUENCE [LARGE SCALE GENOMIC DNA]</scope>
    <source>
        <strain evidence="5">HGW-Actinobacteria-3</strain>
    </source>
</reference>
<keyword evidence="4" id="KW-0472">Membrane</keyword>
<organism evidence="5 6">
    <name type="scientific">Candidatus Anoxymicrobium japonicum</name>
    <dbReference type="NCBI Taxonomy" id="2013648"/>
    <lineage>
        <taxon>Bacteria</taxon>
        <taxon>Bacillati</taxon>
        <taxon>Actinomycetota</taxon>
        <taxon>Candidatus Geothermincolia</taxon>
        <taxon>Candidatus Geothermincolales</taxon>
        <taxon>Candidatus Anoxymicrobiaceae</taxon>
        <taxon>Candidatus Anoxymicrobium</taxon>
    </lineage>
</organism>
<dbReference type="InterPro" id="IPR011990">
    <property type="entry name" value="TPR-like_helical_dom_sf"/>
</dbReference>
<dbReference type="AlphaFoldDB" id="A0A2N3G7G1"/>
<dbReference type="PANTHER" id="PTHR45586:SF1">
    <property type="entry name" value="LIPOPOLYSACCHARIDE ASSEMBLY PROTEIN B"/>
    <property type="match status" value="1"/>
</dbReference>
<feature type="repeat" description="TPR" evidence="3">
    <location>
        <begin position="301"/>
        <end position="334"/>
    </location>
</feature>
<dbReference type="PROSITE" id="PS50293">
    <property type="entry name" value="TPR_REGION"/>
    <property type="match status" value="1"/>
</dbReference>
<feature type="repeat" description="TPR" evidence="3">
    <location>
        <begin position="369"/>
        <end position="402"/>
    </location>
</feature>
<comment type="caution">
    <text evidence="5">The sequence shown here is derived from an EMBL/GenBank/DDBJ whole genome shotgun (WGS) entry which is preliminary data.</text>
</comment>
<keyword evidence="1" id="KW-0677">Repeat</keyword>
<dbReference type="Pfam" id="PF13181">
    <property type="entry name" value="TPR_8"/>
    <property type="match status" value="1"/>
</dbReference>
<dbReference type="Proteomes" id="UP000233654">
    <property type="component" value="Unassembled WGS sequence"/>
</dbReference>
<dbReference type="EMBL" id="PHEX01000013">
    <property type="protein sequence ID" value="PKQ28524.1"/>
    <property type="molecule type" value="Genomic_DNA"/>
</dbReference>
<keyword evidence="4" id="KW-1133">Transmembrane helix</keyword>
<dbReference type="PROSITE" id="PS50005">
    <property type="entry name" value="TPR"/>
    <property type="match status" value="6"/>
</dbReference>
<evidence type="ECO:0000256" key="4">
    <source>
        <dbReference type="SAM" id="Phobius"/>
    </source>
</evidence>
<keyword evidence="4" id="KW-0812">Transmembrane</keyword>
<proteinExistence type="predicted"/>
<feature type="repeat" description="TPR" evidence="3">
    <location>
        <begin position="646"/>
        <end position="679"/>
    </location>
</feature>
<dbReference type="PANTHER" id="PTHR45586">
    <property type="entry name" value="TPR REPEAT-CONTAINING PROTEIN PA4667"/>
    <property type="match status" value="1"/>
</dbReference>
<sequence length="837" mass="89143">MCLFEWCHQDAWRECKKGSDSFLREESPGHDEDRLQGSNFLFEEEYSMIDSRIRASVLLKLVALLILLALVVGAVSSCGGSGAKSKEKTYPVAAVALESSARFDIMPQGRDCWISGAPGSVVIYGDTVRNGAGGGIVLVLSAPGALRIGEMSDVNISRGARDAPVVEIERGEAWLDVSGEKTGELWTPAVRVTASKTGGASVRCNFGVKVNPGGSATVVCADGTAILESAGATVTLEGGKQSFCEHGCAPGKPIKAETASPVGGFSFLVGLQSVSYFRNEATRDSSEAEARAKIAVNSEDAWSYVNMGRALLDTGNADEAKSSFAKALEIKPGFSQAAAGLGKIALGESRWSEASSSYEQARLADRTSLEALLGLASCALGAGDMREAAKRYKDAMEVDPQSHLALTGLGALKLLECDRSGATDDLEKSVQIEASSNGALVLLSCEAALEGNLERSLTFLKRAMEIRSDDYRIKSIVADRYARAGMSDAATSALRQLSQSDDSALMAQGFQGLGALAMARNDTKGAISDWTKAQDLMPDRPAVLENLARAYLLVGEEEAALSTISRAVVVDTNSWRSREMLARACLATGSIDQAAREARLAASFAPAQWLAHLALGLILNERGDVSESAREYDRALCLKPKGGMSVTERALLAEAYGHMGKVEEALAEYRKVVQMDPSDTLAYVKMAELLYASGHKDSAIDTLQRAVKKSPNDPDARLLLGKYLLADNDVEGALFQLDGAASAPDIRSDTLADVLVTRGNARDRKQEFAGAIDDYTRAISADPGRGDAWFYMAGDFERTGRPAEARAAYSNAVTLCGARSEWKKFHDEALKSGGTHL</sequence>
<feature type="transmembrane region" description="Helical" evidence="4">
    <location>
        <begin position="57"/>
        <end position="76"/>
    </location>
</feature>
<evidence type="ECO:0000256" key="3">
    <source>
        <dbReference type="PROSITE-ProRule" id="PRU00339"/>
    </source>
</evidence>
<name>A0A2N3G7G1_9ACTN</name>
<feature type="repeat" description="TPR" evidence="3">
    <location>
        <begin position="680"/>
        <end position="713"/>
    </location>
</feature>
<accession>A0A2N3G7G1</accession>
<protein>
    <submittedName>
        <fullName evidence="5">Uncharacterized protein</fullName>
    </submittedName>
</protein>
<dbReference type="Pfam" id="PF14559">
    <property type="entry name" value="TPR_19"/>
    <property type="match status" value="2"/>
</dbReference>
<feature type="repeat" description="TPR" evidence="3">
    <location>
        <begin position="752"/>
        <end position="785"/>
    </location>
</feature>
<dbReference type="SMART" id="SM00028">
    <property type="entry name" value="TPR"/>
    <property type="match status" value="12"/>
</dbReference>
<gene>
    <name evidence="5" type="ORF">CVT63_02275</name>
</gene>
<feature type="repeat" description="TPR" evidence="3">
    <location>
        <begin position="609"/>
        <end position="642"/>
    </location>
</feature>
<evidence type="ECO:0000256" key="2">
    <source>
        <dbReference type="ARBA" id="ARBA00022803"/>
    </source>
</evidence>
<dbReference type="InterPro" id="IPR051012">
    <property type="entry name" value="CellSynth/LPSAsmb/PSIAsmb"/>
</dbReference>
<dbReference type="Pfam" id="PF13432">
    <property type="entry name" value="TPR_16"/>
    <property type="match status" value="2"/>
</dbReference>
<evidence type="ECO:0000313" key="6">
    <source>
        <dbReference type="Proteomes" id="UP000233654"/>
    </source>
</evidence>
<keyword evidence="2 3" id="KW-0802">TPR repeat</keyword>
<evidence type="ECO:0000256" key="1">
    <source>
        <dbReference type="ARBA" id="ARBA00022737"/>
    </source>
</evidence>
<dbReference type="Gene3D" id="1.25.40.10">
    <property type="entry name" value="Tetratricopeptide repeat domain"/>
    <property type="match status" value="4"/>
</dbReference>
<dbReference type="SUPFAM" id="SSF48452">
    <property type="entry name" value="TPR-like"/>
    <property type="match status" value="3"/>
</dbReference>
<dbReference type="InterPro" id="IPR019734">
    <property type="entry name" value="TPR_rpt"/>
</dbReference>
<evidence type="ECO:0000313" key="5">
    <source>
        <dbReference type="EMBL" id="PKQ28524.1"/>
    </source>
</evidence>